<dbReference type="InterPro" id="IPR045584">
    <property type="entry name" value="Pilin-like"/>
</dbReference>
<accession>A0A5B9PJW4</accession>
<dbReference type="InterPro" id="IPR012902">
    <property type="entry name" value="N_methyl_site"/>
</dbReference>
<evidence type="ECO:0000259" key="1">
    <source>
        <dbReference type="Pfam" id="PF07596"/>
    </source>
</evidence>
<reference evidence="2 3" key="1">
    <citation type="submission" date="2019-08" db="EMBL/GenBank/DDBJ databases">
        <title>Deep-cultivation of Planctomycetes and their phenomic and genomic characterization uncovers novel biology.</title>
        <authorList>
            <person name="Wiegand S."/>
            <person name="Jogler M."/>
            <person name="Boedeker C."/>
            <person name="Pinto D."/>
            <person name="Vollmers J."/>
            <person name="Rivas-Marin E."/>
            <person name="Kohn T."/>
            <person name="Peeters S.H."/>
            <person name="Heuer A."/>
            <person name="Rast P."/>
            <person name="Oberbeckmann S."/>
            <person name="Bunk B."/>
            <person name="Jeske O."/>
            <person name="Meyerdierks A."/>
            <person name="Storesund J.E."/>
            <person name="Kallscheuer N."/>
            <person name="Luecker S."/>
            <person name="Lage O.M."/>
            <person name="Pohl T."/>
            <person name="Merkel B.J."/>
            <person name="Hornburger P."/>
            <person name="Mueller R.-W."/>
            <person name="Bruemmer F."/>
            <person name="Labrenz M."/>
            <person name="Spormann A.M."/>
            <person name="Op den Camp H."/>
            <person name="Overmann J."/>
            <person name="Amann R."/>
            <person name="Jetten M.S.M."/>
            <person name="Mascher T."/>
            <person name="Medema M.H."/>
            <person name="Devos D.P."/>
            <person name="Kaster A.-K."/>
            <person name="Ovreas L."/>
            <person name="Rohde M."/>
            <person name="Galperin M.Y."/>
            <person name="Jogler C."/>
        </authorList>
    </citation>
    <scope>NUCLEOTIDE SEQUENCE [LARGE SCALE GENOMIC DNA]</scope>
    <source>
        <strain evidence="2 3">FC18</strain>
    </source>
</reference>
<dbReference type="InterPro" id="IPR027558">
    <property type="entry name" value="Pre_pil_HX9DG_C"/>
</dbReference>
<dbReference type="RefSeq" id="WP_075085003.1">
    <property type="nucleotide sequence ID" value="NZ_CP042912.1"/>
</dbReference>
<dbReference type="PANTHER" id="PTHR30093">
    <property type="entry name" value="GENERAL SECRETION PATHWAY PROTEIN G"/>
    <property type="match status" value="1"/>
</dbReference>
<name>A0A5B9PJW4_9BACT</name>
<dbReference type="AlphaFoldDB" id="A0A5B9PJW4"/>
<dbReference type="OrthoDB" id="270727at2"/>
<organism evidence="2 3">
    <name type="scientific">Mariniblastus fucicola</name>
    <dbReference type="NCBI Taxonomy" id="980251"/>
    <lineage>
        <taxon>Bacteria</taxon>
        <taxon>Pseudomonadati</taxon>
        <taxon>Planctomycetota</taxon>
        <taxon>Planctomycetia</taxon>
        <taxon>Pirellulales</taxon>
        <taxon>Pirellulaceae</taxon>
        <taxon>Mariniblastus</taxon>
    </lineage>
</organism>
<dbReference type="Pfam" id="PF07596">
    <property type="entry name" value="SBP_bac_10"/>
    <property type="match status" value="1"/>
</dbReference>
<dbReference type="Pfam" id="PF07963">
    <property type="entry name" value="N_methyl"/>
    <property type="match status" value="1"/>
</dbReference>
<gene>
    <name evidence="2" type="ORF">MFFC18_28290</name>
</gene>
<keyword evidence="3" id="KW-1185">Reference proteome</keyword>
<feature type="domain" description="DUF1559" evidence="1">
    <location>
        <begin position="36"/>
        <end position="319"/>
    </location>
</feature>
<evidence type="ECO:0000313" key="3">
    <source>
        <dbReference type="Proteomes" id="UP000322214"/>
    </source>
</evidence>
<evidence type="ECO:0000313" key="2">
    <source>
        <dbReference type="EMBL" id="QEG22941.1"/>
    </source>
</evidence>
<sequence>MRSPSKRIRKGFTLVELLVVIAIIGILVGLLLPAVQAAREAARRAGCQNNLRQLILASTNYISAYDRFPPGSGPMTLQGGGMAQFGGSWIGEILPQMDMQTLANQLAAGEGACPTNEDMQHKCAQMAIPVAALYCPSSKQKDYEATDTLLAGATTHYIGCSGPVSTDSSGSYPSYDAGTGYGPIGVGGVFSPFLKRGATYPTYSKKTAIGTQDIGDGMSNTIAYGETSRSSVNGGFLAHRAGWTFGATGTPTTIGGRVVFVPSRTLTVKSVGVDGINANRDYFAEPEFENTHCFNSAHPGGAQFAFADGSVHFVDDGIEINILRSLSSIDGAEVVSAGDF</sequence>
<dbReference type="KEGG" id="mff:MFFC18_28290"/>
<dbReference type="PROSITE" id="PS00409">
    <property type="entry name" value="PROKAR_NTER_METHYL"/>
    <property type="match status" value="1"/>
</dbReference>
<protein>
    <recommendedName>
        <fullName evidence="1">DUF1559 domain-containing protein</fullName>
    </recommendedName>
</protein>
<proteinExistence type="predicted"/>
<dbReference type="PANTHER" id="PTHR30093:SF2">
    <property type="entry name" value="TYPE II SECRETION SYSTEM PROTEIN H"/>
    <property type="match status" value="1"/>
</dbReference>
<dbReference type="InterPro" id="IPR011453">
    <property type="entry name" value="DUF1559"/>
</dbReference>
<dbReference type="EMBL" id="CP042912">
    <property type="protein sequence ID" value="QEG22941.1"/>
    <property type="molecule type" value="Genomic_DNA"/>
</dbReference>
<dbReference type="SUPFAM" id="SSF54523">
    <property type="entry name" value="Pili subunits"/>
    <property type="match status" value="1"/>
</dbReference>
<dbReference type="STRING" id="980251.GCA_001642875_02570"/>
<dbReference type="Gene3D" id="3.30.700.10">
    <property type="entry name" value="Glycoprotein, Type 4 Pilin"/>
    <property type="match status" value="1"/>
</dbReference>
<dbReference type="Proteomes" id="UP000322214">
    <property type="component" value="Chromosome"/>
</dbReference>
<dbReference type="NCBIfam" id="TIGR02532">
    <property type="entry name" value="IV_pilin_GFxxxE"/>
    <property type="match status" value="1"/>
</dbReference>
<dbReference type="NCBIfam" id="TIGR04294">
    <property type="entry name" value="pre_pil_HX9DG"/>
    <property type="match status" value="1"/>
</dbReference>